<dbReference type="Gene3D" id="3.60.10.10">
    <property type="entry name" value="Endonuclease/exonuclease/phosphatase"/>
    <property type="match status" value="1"/>
</dbReference>
<keyword evidence="9" id="KW-0472">Membrane</keyword>
<proteinExistence type="predicted"/>
<dbReference type="SUPFAM" id="SSF56219">
    <property type="entry name" value="DNase I-like"/>
    <property type="match status" value="1"/>
</dbReference>
<evidence type="ECO:0000313" key="10">
    <source>
        <dbReference type="EMBL" id="QHT85134.1"/>
    </source>
</evidence>
<evidence type="ECO:0000256" key="5">
    <source>
        <dbReference type="ARBA" id="ARBA00022763"/>
    </source>
</evidence>
<protein>
    <recommendedName>
        <fullName evidence="11">Endonuclease/exonuclease/phosphatase domain-containing protein</fullName>
    </recommendedName>
</protein>
<comment type="cofactor">
    <cofactor evidence="1">
        <name>Mn(2+)</name>
        <dbReference type="ChEBI" id="CHEBI:29035"/>
    </cofactor>
</comment>
<evidence type="ECO:0000256" key="1">
    <source>
        <dbReference type="ARBA" id="ARBA00001936"/>
    </source>
</evidence>
<dbReference type="PANTHER" id="PTHR15822">
    <property type="entry name" value="TRAF AND TNF RECEPTOR-ASSOCIATED PROTEIN"/>
    <property type="match status" value="1"/>
</dbReference>
<dbReference type="GO" id="GO:0004518">
    <property type="term" value="F:nuclease activity"/>
    <property type="evidence" value="ECO:0007669"/>
    <property type="project" value="UniProtKB-KW"/>
</dbReference>
<keyword evidence="7" id="KW-0460">Magnesium</keyword>
<feature type="transmembrane region" description="Helical" evidence="9">
    <location>
        <begin position="9"/>
        <end position="30"/>
    </location>
</feature>
<keyword evidence="5" id="KW-0227">DNA damage</keyword>
<dbReference type="InterPro" id="IPR036691">
    <property type="entry name" value="Endo/exonu/phosph_ase_sf"/>
</dbReference>
<evidence type="ECO:0000256" key="9">
    <source>
        <dbReference type="SAM" id="Phobius"/>
    </source>
</evidence>
<evidence type="ECO:0000256" key="6">
    <source>
        <dbReference type="ARBA" id="ARBA00022801"/>
    </source>
</evidence>
<evidence type="ECO:0008006" key="11">
    <source>
        <dbReference type="Google" id="ProtNLM"/>
    </source>
</evidence>
<keyword evidence="6" id="KW-0378">Hydrolase</keyword>
<accession>A0A6C0HX54</accession>
<dbReference type="GO" id="GO:0046872">
    <property type="term" value="F:metal ion binding"/>
    <property type="evidence" value="ECO:0007669"/>
    <property type="project" value="UniProtKB-KW"/>
</dbReference>
<dbReference type="PANTHER" id="PTHR15822:SF4">
    <property type="entry name" value="TYROSYL-DNA PHOSPHODIESTERASE 2"/>
    <property type="match status" value="1"/>
</dbReference>
<name>A0A6C0HX54_9ZZZZ</name>
<evidence type="ECO:0000256" key="2">
    <source>
        <dbReference type="ARBA" id="ARBA00001946"/>
    </source>
</evidence>
<dbReference type="EMBL" id="MN740033">
    <property type="protein sequence ID" value="QHT85134.1"/>
    <property type="molecule type" value="Genomic_DNA"/>
</dbReference>
<dbReference type="InterPro" id="IPR051547">
    <property type="entry name" value="TDP2-like"/>
</dbReference>
<sequence length="350" mass="41157">MLKNKNKMSYIFTIILLLCIFVGIFFEFSFEPIILNYLSNDKRKDKNKLRLVQYNTDFLFSDSKIIECPGKDCDWKNKEQEDKHFKKISNIIDILNPDIINLCEINTIKILNKLKQDLNHDRYKCYLSKSEPNYIDQNLGIITNIEPLSFYRTNDKIHYPISFSDCDCIEAGITNLPKHYISTFYINNMNILMIGLHLLAYPNYPERCAMREAGAIIIQKIILDYYHNHEIIIIGDLNDYDNDVLDHTNNKSKSKVLDIIKGNRGYNPIDYKLYNVSEYIIKKNRKTNIRDNSSMSMLDHILVTEKLTKYIKDVYVFTHYNGKIGENFNSDHYPLVVDFDFTSADDKPEI</sequence>
<keyword evidence="3" id="KW-0540">Nuclease</keyword>
<dbReference type="GO" id="GO:0006281">
    <property type="term" value="P:DNA repair"/>
    <property type="evidence" value="ECO:0007669"/>
    <property type="project" value="UniProtKB-KW"/>
</dbReference>
<keyword evidence="9" id="KW-0812">Transmembrane</keyword>
<evidence type="ECO:0000256" key="3">
    <source>
        <dbReference type="ARBA" id="ARBA00022722"/>
    </source>
</evidence>
<dbReference type="GO" id="GO:0016787">
    <property type="term" value="F:hydrolase activity"/>
    <property type="evidence" value="ECO:0007669"/>
    <property type="project" value="UniProtKB-KW"/>
</dbReference>
<reference evidence="10" key="1">
    <citation type="journal article" date="2020" name="Nature">
        <title>Giant virus diversity and host interactions through global metagenomics.</title>
        <authorList>
            <person name="Schulz F."/>
            <person name="Roux S."/>
            <person name="Paez-Espino D."/>
            <person name="Jungbluth S."/>
            <person name="Walsh D.A."/>
            <person name="Denef V.J."/>
            <person name="McMahon K.D."/>
            <person name="Konstantinidis K.T."/>
            <person name="Eloe-Fadrosh E.A."/>
            <person name="Kyrpides N.C."/>
            <person name="Woyke T."/>
        </authorList>
    </citation>
    <scope>NUCLEOTIDE SEQUENCE</scope>
    <source>
        <strain evidence="10">GVMAG-M-3300023184-178</strain>
    </source>
</reference>
<comment type="cofactor">
    <cofactor evidence="2">
        <name>Mg(2+)</name>
        <dbReference type="ChEBI" id="CHEBI:18420"/>
    </cofactor>
</comment>
<keyword evidence="9" id="KW-1133">Transmembrane helix</keyword>
<evidence type="ECO:0000256" key="7">
    <source>
        <dbReference type="ARBA" id="ARBA00022842"/>
    </source>
</evidence>
<keyword evidence="8" id="KW-0234">DNA repair</keyword>
<organism evidence="10">
    <name type="scientific">viral metagenome</name>
    <dbReference type="NCBI Taxonomy" id="1070528"/>
    <lineage>
        <taxon>unclassified sequences</taxon>
        <taxon>metagenomes</taxon>
        <taxon>organismal metagenomes</taxon>
    </lineage>
</organism>
<evidence type="ECO:0000256" key="4">
    <source>
        <dbReference type="ARBA" id="ARBA00022723"/>
    </source>
</evidence>
<evidence type="ECO:0000256" key="8">
    <source>
        <dbReference type="ARBA" id="ARBA00023204"/>
    </source>
</evidence>
<dbReference type="AlphaFoldDB" id="A0A6C0HX54"/>
<keyword evidence="4" id="KW-0479">Metal-binding</keyword>